<dbReference type="AlphaFoldDB" id="A0A1I7V2N5"/>
<evidence type="ECO:0000313" key="2">
    <source>
        <dbReference type="WBParaSite" id="Csp11.Scaffold630.g21781.t1"/>
    </source>
</evidence>
<keyword evidence="1" id="KW-1185">Reference proteome</keyword>
<reference evidence="2" key="1">
    <citation type="submission" date="2016-11" db="UniProtKB">
        <authorList>
            <consortium name="WormBaseParasite"/>
        </authorList>
    </citation>
    <scope>IDENTIFICATION</scope>
</reference>
<protein>
    <submittedName>
        <fullName evidence="2">Uncharacterized protein</fullName>
    </submittedName>
</protein>
<dbReference type="Proteomes" id="UP000095282">
    <property type="component" value="Unplaced"/>
</dbReference>
<sequence>MWRRLGYRMLVGMGKSKALTERESLQLWFSSNPFMITVRNNGKTKMPIFGSRCPEFFGFAGFAAGKRLCCVLELVATTTPPNTFR</sequence>
<name>A0A1I7V2N5_9PELO</name>
<evidence type="ECO:0000313" key="1">
    <source>
        <dbReference type="Proteomes" id="UP000095282"/>
    </source>
</evidence>
<organism evidence="1 2">
    <name type="scientific">Caenorhabditis tropicalis</name>
    <dbReference type="NCBI Taxonomy" id="1561998"/>
    <lineage>
        <taxon>Eukaryota</taxon>
        <taxon>Metazoa</taxon>
        <taxon>Ecdysozoa</taxon>
        <taxon>Nematoda</taxon>
        <taxon>Chromadorea</taxon>
        <taxon>Rhabditida</taxon>
        <taxon>Rhabditina</taxon>
        <taxon>Rhabditomorpha</taxon>
        <taxon>Rhabditoidea</taxon>
        <taxon>Rhabditidae</taxon>
        <taxon>Peloderinae</taxon>
        <taxon>Caenorhabditis</taxon>
    </lineage>
</organism>
<dbReference type="WBParaSite" id="Csp11.Scaffold630.g21781.t1">
    <property type="protein sequence ID" value="Csp11.Scaffold630.g21781.t1"/>
    <property type="gene ID" value="Csp11.Scaffold630.g21781"/>
</dbReference>
<accession>A0A1I7V2N5</accession>
<proteinExistence type="predicted"/>